<keyword evidence="2" id="KW-1185">Reference proteome</keyword>
<reference evidence="1" key="1">
    <citation type="submission" date="2019-10" db="EMBL/GenBank/DDBJ databases">
        <authorList>
            <consortium name="Genoscope - CEA"/>
            <person name="William W."/>
        </authorList>
    </citation>
    <scope>NUCLEOTIDE SEQUENCE [LARGE SCALE GENOMIC DNA]</scope>
    <source>
        <strain evidence="1">BBR_PRJEB10992</strain>
    </source>
</reference>
<organism evidence="1 2">
    <name type="scientific">Planktothrix serta PCC 8927</name>
    <dbReference type="NCBI Taxonomy" id="671068"/>
    <lineage>
        <taxon>Bacteria</taxon>
        <taxon>Bacillati</taxon>
        <taxon>Cyanobacteriota</taxon>
        <taxon>Cyanophyceae</taxon>
        <taxon>Oscillatoriophycideae</taxon>
        <taxon>Oscillatoriales</taxon>
        <taxon>Microcoleaceae</taxon>
        <taxon>Planktothrix</taxon>
    </lineage>
</organism>
<gene>
    <name evidence="1" type="ORF">PL8927_600010</name>
</gene>
<accession>A0A7Z9DY55</accession>
<comment type="caution">
    <text evidence="1">The sequence shown here is derived from an EMBL/GenBank/DDBJ whole genome shotgun (WGS) entry which is preliminary data.</text>
</comment>
<sequence length="501" mass="58815">MNKREDIVQKFSTFLSFGDRKAIWQADLQLERRIKYLVASDPEAKAEFWARYFLKILKDISQEGCEEFTDFDNTKLSTHANSITATRSQTLEIPSLITARHLSAYLQEACLWAAQKSYLKYKLIRYKYPLEEYFQMASSFTHLPAKLLKSFNLDHPRSNIEGYAKTVLFRLIRDQLYQQDLEVKRDKFSDYGLLRVLNAKELKESLLSHGIHQSKLDLYRIIWQYFNEIYPPQKQGYNCNLELDNQEIIKQITESYNQRINQLNLSEEVAQEDTIQEMLKICIKAARNYRTKQFIPLEEYDNISDLNPTPLDIAIQQEERQQIQLIISKLFATLPKVGQIMLILWQGLELTQSEIATVVKSQYPELQKQYQVARQLARYTKTILKQFVIEWNQVNPSQAIQDEQSLEVIKEALDDCLQLYCQQLVTSILQNVIDEMSEGDQLLVFAVKPNNINDQICRQKQALINPFINQLEIELSLSKNAILPVRNKISNWVEEWLIYTK</sequence>
<dbReference type="OrthoDB" id="527295at2"/>
<dbReference type="EMBL" id="CZCU02000136">
    <property type="protein sequence ID" value="VXD17551.1"/>
    <property type="molecule type" value="Genomic_DNA"/>
</dbReference>
<evidence type="ECO:0000313" key="1">
    <source>
        <dbReference type="EMBL" id="VXD17551.1"/>
    </source>
</evidence>
<name>A0A7Z9DY55_9CYAN</name>
<proteinExistence type="predicted"/>
<dbReference type="AlphaFoldDB" id="A0A7Z9DY55"/>
<protein>
    <submittedName>
        <fullName evidence="1">Uncharacterized protein</fullName>
    </submittedName>
</protein>
<dbReference type="RefSeq" id="WP_083621143.1">
    <property type="nucleotide sequence ID" value="NZ_LR734869.1"/>
</dbReference>
<dbReference type="Proteomes" id="UP000184550">
    <property type="component" value="Unassembled WGS sequence"/>
</dbReference>
<evidence type="ECO:0000313" key="2">
    <source>
        <dbReference type="Proteomes" id="UP000184550"/>
    </source>
</evidence>